<evidence type="ECO:0000256" key="1">
    <source>
        <dbReference type="SAM" id="MobiDB-lite"/>
    </source>
</evidence>
<proteinExistence type="predicted"/>
<dbReference type="CDD" id="cd01823">
    <property type="entry name" value="SEST_like"/>
    <property type="match status" value="1"/>
</dbReference>
<dbReference type="Proteomes" id="UP001321749">
    <property type="component" value="Unassembled WGS sequence"/>
</dbReference>
<reference evidence="3" key="1">
    <citation type="journal article" date="2023" name="Mol. Phylogenet. Evol.">
        <title>Genome-scale phylogeny and comparative genomics of the fungal order Sordariales.</title>
        <authorList>
            <person name="Hensen N."/>
            <person name="Bonometti L."/>
            <person name="Westerberg I."/>
            <person name="Brannstrom I.O."/>
            <person name="Guillou S."/>
            <person name="Cros-Aarteil S."/>
            <person name="Calhoun S."/>
            <person name="Haridas S."/>
            <person name="Kuo A."/>
            <person name="Mondo S."/>
            <person name="Pangilinan J."/>
            <person name="Riley R."/>
            <person name="LaButti K."/>
            <person name="Andreopoulos B."/>
            <person name="Lipzen A."/>
            <person name="Chen C."/>
            <person name="Yan M."/>
            <person name="Daum C."/>
            <person name="Ng V."/>
            <person name="Clum A."/>
            <person name="Steindorff A."/>
            <person name="Ohm R.A."/>
            <person name="Martin F."/>
            <person name="Silar P."/>
            <person name="Natvig D.O."/>
            <person name="Lalanne C."/>
            <person name="Gautier V."/>
            <person name="Ament-Velasquez S.L."/>
            <person name="Kruys A."/>
            <person name="Hutchinson M.I."/>
            <person name="Powell A.J."/>
            <person name="Barry K."/>
            <person name="Miller A.N."/>
            <person name="Grigoriev I.V."/>
            <person name="Debuchy R."/>
            <person name="Gladieux P."/>
            <person name="Hiltunen Thoren M."/>
            <person name="Johannesson H."/>
        </authorList>
    </citation>
    <scope>NUCLEOTIDE SEQUENCE</scope>
    <source>
        <strain evidence="3">PSN324</strain>
    </source>
</reference>
<dbReference type="AlphaFoldDB" id="A0AAV9HGN6"/>
<feature type="signal peptide" evidence="2">
    <location>
        <begin position="1"/>
        <end position="18"/>
    </location>
</feature>
<reference evidence="3" key="2">
    <citation type="submission" date="2023-06" db="EMBL/GenBank/DDBJ databases">
        <authorList>
            <consortium name="Lawrence Berkeley National Laboratory"/>
            <person name="Mondo S.J."/>
            <person name="Hensen N."/>
            <person name="Bonometti L."/>
            <person name="Westerberg I."/>
            <person name="Brannstrom I.O."/>
            <person name="Guillou S."/>
            <person name="Cros-Aarteil S."/>
            <person name="Calhoun S."/>
            <person name="Haridas S."/>
            <person name="Kuo A."/>
            <person name="Pangilinan J."/>
            <person name="Riley R."/>
            <person name="Labutti K."/>
            <person name="Andreopoulos B."/>
            <person name="Lipzen A."/>
            <person name="Chen C."/>
            <person name="Yanf M."/>
            <person name="Daum C."/>
            <person name="Ng V."/>
            <person name="Clum A."/>
            <person name="Steindorff A."/>
            <person name="Ohm R."/>
            <person name="Martin F."/>
            <person name="Silar P."/>
            <person name="Natvig D."/>
            <person name="Lalanne C."/>
            <person name="Gautier V."/>
            <person name="Ament-Velasquez S.L."/>
            <person name="Kruys A."/>
            <person name="Hutchinson M.I."/>
            <person name="Powell A.J."/>
            <person name="Barry K."/>
            <person name="Miller A.N."/>
            <person name="Grigoriev I.V."/>
            <person name="Debuchy R."/>
            <person name="Gladieux P."/>
            <person name="Thoren M.H."/>
            <person name="Johannesson H."/>
        </authorList>
    </citation>
    <scope>NUCLEOTIDE SEQUENCE</scope>
    <source>
        <strain evidence="3">PSN324</strain>
    </source>
</reference>
<keyword evidence="4" id="KW-1185">Reference proteome</keyword>
<dbReference type="Gene3D" id="3.40.50.1110">
    <property type="entry name" value="SGNH hydrolase"/>
    <property type="match status" value="1"/>
</dbReference>
<feature type="region of interest" description="Disordered" evidence="1">
    <location>
        <begin position="311"/>
        <end position="337"/>
    </location>
</feature>
<dbReference type="GO" id="GO:0006629">
    <property type="term" value="P:lipid metabolic process"/>
    <property type="evidence" value="ECO:0007669"/>
    <property type="project" value="TreeGrafter"/>
</dbReference>
<name>A0AAV9HGN6_9PEZI</name>
<evidence type="ECO:0000313" key="3">
    <source>
        <dbReference type="EMBL" id="KAK4459657.1"/>
    </source>
</evidence>
<accession>A0AAV9HGN6</accession>
<dbReference type="InterPro" id="IPR036514">
    <property type="entry name" value="SGNH_hydro_sf"/>
</dbReference>
<organism evidence="3 4">
    <name type="scientific">Cladorrhinum samala</name>
    <dbReference type="NCBI Taxonomy" id="585594"/>
    <lineage>
        <taxon>Eukaryota</taxon>
        <taxon>Fungi</taxon>
        <taxon>Dikarya</taxon>
        <taxon>Ascomycota</taxon>
        <taxon>Pezizomycotina</taxon>
        <taxon>Sordariomycetes</taxon>
        <taxon>Sordariomycetidae</taxon>
        <taxon>Sordariales</taxon>
        <taxon>Podosporaceae</taxon>
        <taxon>Cladorrhinum</taxon>
    </lineage>
</organism>
<dbReference type="EMBL" id="MU865031">
    <property type="protein sequence ID" value="KAK4459657.1"/>
    <property type="molecule type" value="Genomic_DNA"/>
</dbReference>
<gene>
    <name evidence="3" type="ORF">QBC42DRAFT_207578</name>
</gene>
<feature type="chain" id="PRO_5043328564" evidence="2">
    <location>
        <begin position="19"/>
        <end position="427"/>
    </location>
</feature>
<dbReference type="GO" id="GO:0016788">
    <property type="term" value="F:hydrolase activity, acting on ester bonds"/>
    <property type="evidence" value="ECO:0007669"/>
    <property type="project" value="InterPro"/>
</dbReference>
<dbReference type="PANTHER" id="PTHR37981:SF1">
    <property type="entry name" value="SGNH HYDROLASE-TYPE ESTERASE DOMAIN-CONTAINING PROTEIN"/>
    <property type="match status" value="1"/>
</dbReference>
<keyword evidence="2" id="KW-0732">Signal</keyword>
<evidence type="ECO:0000313" key="4">
    <source>
        <dbReference type="Proteomes" id="UP001321749"/>
    </source>
</evidence>
<dbReference type="InterPro" id="IPR037460">
    <property type="entry name" value="SEST-like"/>
</dbReference>
<dbReference type="PANTHER" id="PTHR37981">
    <property type="entry name" value="LIPASE 2"/>
    <property type="match status" value="1"/>
</dbReference>
<evidence type="ECO:0000256" key="2">
    <source>
        <dbReference type="SAM" id="SignalP"/>
    </source>
</evidence>
<sequence>MQAPLLLLTSLFLTTVSPAVFKPAGGRHQRPLLSSSPSHRFQQISGFISLGDSYSAGIGTRPSTPILDNPCRLGLGAYPHLLAQSLLPTLNISSSSSSFQWLSCTGSTTADLLLSNPTYSQIGTINTSSPASFATLSIGGNDLDFFPLLNACVFRFYGPLGSGTCSDELKRAEDSVFQNSGELELRLRLVLLEILGTIKWERHPGFFVTVTGYARFFNSETRECDGASMAVWAGLPGTELTRETRGRMNGLLLGANRILERVVDGVNRGFGGRAKVVFVDYDEAFEGHRFCEEGVEEPDYGRPETWFFLPGGKDVDGEGREDENSGGEGKGEDGMINEDNALLDPWVCQRLAEASMDWGDRAVCDMVRAKARDPGLKARGEMTVAPGDSMRFTPTYYGKTFHPRSAGHEAIRDRIFKVWEDHGMLKL</sequence>
<comment type="caution">
    <text evidence="3">The sequence shown here is derived from an EMBL/GenBank/DDBJ whole genome shotgun (WGS) entry which is preliminary data.</text>
</comment>
<dbReference type="SUPFAM" id="SSF52266">
    <property type="entry name" value="SGNH hydrolase"/>
    <property type="match status" value="1"/>
</dbReference>
<protein>
    <submittedName>
        <fullName evidence="3">Esterase family protein</fullName>
    </submittedName>
</protein>